<dbReference type="NCBIfam" id="NF041513">
    <property type="entry name" value="formate_DH_Act"/>
    <property type="match status" value="1"/>
</dbReference>
<dbReference type="Gene3D" id="2.40.40.20">
    <property type="match status" value="1"/>
</dbReference>
<dbReference type="InterPro" id="IPR009010">
    <property type="entry name" value="Asp_de-COase-like_dom_sf"/>
</dbReference>
<keyword evidence="4" id="KW-0004">4Fe-4S</keyword>
<comment type="similarity">
    <text evidence="3">Belongs to the prokaryotic molybdopterin-containing oxidoreductase family.</text>
</comment>
<dbReference type="InterPro" id="IPR006656">
    <property type="entry name" value="Mopterin_OxRdtase"/>
</dbReference>
<evidence type="ECO:0000313" key="11">
    <source>
        <dbReference type="EMBL" id="GAA3733712.1"/>
    </source>
</evidence>
<dbReference type="PANTHER" id="PTHR43598:SF1">
    <property type="entry name" value="FORMATE DEHYDROGENASE-O MAJOR SUBUNIT"/>
    <property type="match status" value="1"/>
</dbReference>
<evidence type="ECO:0000256" key="4">
    <source>
        <dbReference type="ARBA" id="ARBA00022485"/>
    </source>
</evidence>
<dbReference type="SUPFAM" id="SSF50692">
    <property type="entry name" value="ADC-like"/>
    <property type="match status" value="1"/>
</dbReference>
<evidence type="ECO:0000259" key="10">
    <source>
        <dbReference type="PROSITE" id="PS51669"/>
    </source>
</evidence>
<reference evidence="12" key="1">
    <citation type="journal article" date="2019" name="Int. J. Syst. Evol. Microbiol.">
        <title>The Global Catalogue of Microorganisms (GCM) 10K type strain sequencing project: providing services to taxonomists for standard genome sequencing and annotation.</title>
        <authorList>
            <consortium name="The Broad Institute Genomics Platform"/>
            <consortium name="The Broad Institute Genome Sequencing Center for Infectious Disease"/>
            <person name="Wu L."/>
            <person name="Ma J."/>
        </authorList>
    </citation>
    <scope>NUCLEOTIDE SEQUENCE [LARGE SCALE GENOMIC DNA]</scope>
    <source>
        <strain evidence="12">JCM 17137</strain>
    </source>
</reference>
<evidence type="ECO:0000256" key="1">
    <source>
        <dbReference type="ARBA" id="ARBA00001966"/>
    </source>
</evidence>
<organism evidence="11 12">
    <name type="scientific">Salinactinospora qingdaonensis</name>
    <dbReference type="NCBI Taxonomy" id="702744"/>
    <lineage>
        <taxon>Bacteria</taxon>
        <taxon>Bacillati</taxon>
        <taxon>Actinomycetota</taxon>
        <taxon>Actinomycetes</taxon>
        <taxon>Streptosporangiales</taxon>
        <taxon>Nocardiopsidaceae</taxon>
        <taxon>Salinactinospora</taxon>
    </lineage>
</organism>
<dbReference type="EMBL" id="BAABDD010000004">
    <property type="protein sequence ID" value="GAA3733712.1"/>
    <property type="molecule type" value="Genomic_DNA"/>
</dbReference>
<keyword evidence="7" id="KW-0408">Iron</keyword>
<dbReference type="CDD" id="cd02792">
    <property type="entry name" value="MopB_CT_Formate-Dh-Na-like"/>
    <property type="match status" value="1"/>
</dbReference>
<dbReference type="Gene3D" id="3.40.228.10">
    <property type="entry name" value="Dimethylsulfoxide Reductase, domain 2"/>
    <property type="match status" value="2"/>
</dbReference>
<dbReference type="PANTHER" id="PTHR43598">
    <property type="entry name" value="TUNGSTEN-CONTAINING FORMYLMETHANOFURAN DEHYDROGENASE 2 SUBUNIT B"/>
    <property type="match status" value="1"/>
</dbReference>
<protein>
    <submittedName>
        <fullName evidence="11">Formate dehydrogenase</fullName>
    </submittedName>
</protein>
<evidence type="ECO:0000256" key="3">
    <source>
        <dbReference type="ARBA" id="ARBA00010312"/>
    </source>
</evidence>
<dbReference type="InterPro" id="IPR006657">
    <property type="entry name" value="MoPterin_dinucl-bd_dom"/>
</dbReference>
<dbReference type="Gene3D" id="3.40.50.740">
    <property type="match status" value="1"/>
</dbReference>
<dbReference type="InterPro" id="IPR006963">
    <property type="entry name" value="Mopterin_OxRdtase_4Fe-4S_dom"/>
</dbReference>
<evidence type="ECO:0000256" key="8">
    <source>
        <dbReference type="ARBA" id="ARBA00023014"/>
    </source>
</evidence>
<dbReference type="Gene3D" id="3.30.200.210">
    <property type="match status" value="1"/>
</dbReference>
<keyword evidence="8" id="KW-0411">Iron-sulfur</keyword>
<comment type="caution">
    <text evidence="11">The sequence shown here is derived from an EMBL/GenBank/DDBJ whole genome shotgun (WGS) entry which is preliminary data.</text>
</comment>
<dbReference type="SUPFAM" id="SSF53706">
    <property type="entry name" value="Formate dehydrogenase/DMSO reductase, domains 1-3"/>
    <property type="match status" value="1"/>
</dbReference>
<dbReference type="Proteomes" id="UP001500908">
    <property type="component" value="Unassembled WGS sequence"/>
</dbReference>
<accession>A0ABP7F8Z7</accession>
<keyword evidence="12" id="KW-1185">Reference proteome</keyword>
<dbReference type="RefSeq" id="WP_344968283.1">
    <property type="nucleotide sequence ID" value="NZ_BAABDD010000004.1"/>
</dbReference>
<gene>
    <name evidence="11" type="primary">fdh</name>
    <name evidence="11" type="ORF">GCM10022402_12640</name>
</gene>
<evidence type="ECO:0000256" key="9">
    <source>
        <dbReference type="SAM" id="MobiDB-lite"/>
    </source>
</evidence>
<keyword evidence="6" id="KW-0560">Oxidoreductase</keyword>
<dbReference type="Pfam" id="PF04879">
    <property type="entry name" value="Molybdop_Fe4S4"/>
    <property type="match status" value="1"/>
</dbReference>
<feature type="region of interest" description="Disordered" evidence="9">
    <location>
        <begin position="18"/>
        <end position="40"/>
    </location>
</feature>
<sequence length="1080" mass="119640">MGVRTWIESWPVYRQWRDGDPSGRGAAAKSRRSEELRPRTATADRTVTSVCPYCAVGCSQRVYVRDDEVVQIEGNPDSPVNRGRLCPKGAASLQLTTGSARRHTVLYRSPYGREWQELDLDTAMDMVADRVVATRRQTWEWEHDGRYVARTMGIASLGGATLDNEENYLIKKLLTALGVVQVENQARVCHSATVAGLGTSFGRGGATTFMQDQQHSDCIVIEGSNYAECHPVGFQWVMAAKARGAVVIHVDPRFTRTSALSDLHVPIRAGSDIAFLGGLINHVLTEEKYFRDYVLAYTNAATIVSEEFADTEDLDGLFSGFDEEGRSYDVTSWQYEGMRVPAASGKREQQFEDRRRRVAKSACAEQHGSGGAVVRGEPRTDETLRHPRCVFQLLKRHFARYTPEAVADVCGISQEQFREVCDHLTRNSGPERTSAFAYAVGWTQHTVGAQYIRAASILQLLLGNIGRPGGGIQALRGHASIQGSSDIPTLFNLLPGYIPMPHAHAHEGLADFVAGDAADKGYWANMRSYVVSLLKAWWGEAATADNEFGFGYLPRLTGSHGTYDTVIEQIEGRCKGYFLMGENPAVGSANAKAQRLGMANLDWLVVRDFSLIESATWWKDGPEIESGELRTEDIATEVFFFPAASHTEKSGCFTNTNRVLQWHDAAVAPRGDARSDLWFMYHLGRRIREKLAGSTDPMDRPILDLTWDYPLEHGDEPSAAAVLAEINGYDGDGEHLSSYTQLRDDGSTSCGCWIYCGVYADGVNQAARRTPGGEQDWVAAEWGWAWPLNRRVLYNRASADPEGRPWSDRKALVWWDAEQGRWTGHDIPDVEADKAPDYRPPTDAVGVDALSGTDAFIMQADGKGWLYAPSGLVDGPMPTHYEPQESPFANALYGQDRNPTRLVYPGEFNRYHPAPDGAAGEVYPYVVTTYRLTEHFTAGGMSRWTPYLAELQPEFFCEVSPELARERGLRHQGWATIITARNAVEARVMVTDRMVPLRVQGRVVHQIGLPYHWGPNGHVTGDAANELASISLDPNVHIQEVKALTADIRPGRRPRGPARPALVHEYRRLAGITEATGTEV</sequence>
<dbReference type="SMART" id="SM00926">
    <property type="entry name" value="Molybdop_Fe4S4"/>
    <property type="match status" value="1"/>
</dbReference>
<dbReference type="Pfam" id="PF00384">
    <property type="entry name" value="Molybdopterin"/>
    <property type="match status" value="1"/>
</dbReference>
<keyword evidence="5" id="KW-0479">Metal-binding</keyword>
<evidence type="ECO:0000256" key="5">
    <source>
        <dbReference type="ARBA" id="ARBA00022723"/>
    </source>
</evidence>
<comment type="cofactor">
    <cofactor evidence="1">
        <name>[4Fe-4S] cluster</name>
        <dbReference type="ChEBI" id="CHEBI:49883"/>
    </cofactor>
</comment>
<evidence type="ECO:0000313" key="12">
    <source>
        <dbReference type="Proteomes" id="UP001500908"/>
    </source>
</evidence>
<comment type="subcellular location">
    <subcellularLocation>
        <location evidence="2">Cell envelope</location>
    </subcellularLocation>
</comment>
<dbReference type="InterPro" id="IPR048158">
    <property type="entry name" value="Formate_DH_Act"/>
</dbReference>
<name>A0ABP7F8Z7_9ACTN</name>
<evidence type="ECO:0000256" key="7">
    <source>
        <dbReference type="ARBA" id="ARBA00023004"/>
    </source>
</evidence>
<feature type="domain" description="4Fe-4S Mo/W bis-MGD-type" evidence="10">
    <location>
        <begin position="44"/>
        <end position="100"/>
    </location>
</feature>
<dbReference type="PROSITE" id="PS51669">
    <property type="entry name" value="4FE4S_MOW_BIS_MGD"/>
    <property type="match status" value="1"/>
</dbReference>
<proteinExistence type="inferred from homology"/>
<evidence type="ECO:0000256" key="6">
    <source>
        <dbReference type="ARBA" id="ARBA00023002"/>
    </source>
</evidence>
<dbReference type="Pfam" id="PF01568">
    <property type="entry name" value="Molydop_binding"/>
    <property type="match status" value="1"/>
</dbReference>
<evidence type="ECO:0000256" key="2">
    <source>
        <dbReference type="ARBA" id="ARBA00004196"/>
    </source>
</evidence>